<name>A0A644SJI5_9ZZZZ</name>
<keyword evidence="5 6" id="KW-0472">Membrane</keyword>
<accession>A0A644SJI5</accession>
<dbReference type="PANTHER" id="PTHR30250:SF11">
    <property type="entry name" value="O-ANTIGEN TRANSPORTER-RELATED"/>
    <property type="match status" value="1"/>
</dbReference>
<evidence type="ECO:0000313" key="7">
    <source>
        <dbReference type="EMBL" id="MPL54845.1"/>
    </source>
</evidence>
<feature type="transmembrane region" description="Helical" evidence="6">
    <location>
        <begin position="177"/>
        <end position="202"/>
    </location>
</feature>
<dbReference type="InterPro" id="IPR002797">
    <property type="entry name" value="Polysacc_synth"/>
</dbReference>
<dbReference type="Pfam" id="PF01943">
    <property type="entry name" value="Polysacc_synt"/>
    <property type="match status" value="1"/>
</dbReference>
<protein>
    <submittedName>
        <fullName evidence="7">Uncharacterized protein</fullName>
    </submittedName>
</protein>
<sequence length="412" mass="48175">MREIINTSKAFIKNKQRNFVIFSQVFSAIVTIALGKLIAVYISPKDFGTYNLSMATYFLFFSLFFSPALQYIKAHNHELKEIGHKNIIKLFILFYIVVAVMMFWILDWQQKLTQHTYFIILITLIANILFNVFSDYFNITGKLNLFSWANILKALAGLVSIYALHQFCSYFFSSADILWLVQFFGFLLGIIFFIKAYPLYLTSLEKFSPFFREYFKYAFPLMVLAFWTWINTYIDRFVIEYYLSTKEVGIYNANLGLGSKFFLMINPLFLALITQTSFNNEIKLESRKKHIIKYAKFYTIISLLGILILALSYNLVGKIFLSKNYSDGFYIIFWTALSYFVITLTYFYEIIFYAAKNTKIILIANMIAAIINLSLNLMLIPKLHLIGALIGLMIASVIKFLYVYFQFKNKKI</sequence>
<dbReference type="InterPro" id="IPR050833">
    <property type="entry name" value="Poly_Biosynth_Transport"/>
</dbReference>
<feature type="transmembrane region" description="Helical" evidence="6">
    <location>
        <begin position="112"/>
        <end position="133"/>
    </location>
</feature>
<evidence type="ECO:0000256" key="5">
    <source>
        <dbReference type="ARBA" id="ARBA00023136"/>
    </source>
</evidence>
<feature type="transmembrane region" description="Helical" evidence="6">
    <location>
        <begin position="328"/>
        <end position="348"/>
    </location>
</feature>
<keyword evidence="2" id="KW-1003">Cell membrane</keyword>
<feature type="transmembrane region" description="Helical" evidence="6">
    <location>
        <begin position="145"/>
        <end position="165"/>
    </location>
</feature>
<feature type="transmembrane region" description="Helical" evidence="6">
    <location>
        <begin position="360"/>
        <end position="379"/>
    </location>
</feature>
<evidence type="ECO:0000256" key="2">
    <source>
        <dbReference type="ARBA" id="ARBA00022475"/>
    </source>
</evidence>
<reference evidence="7" key="1">
    <citation type="submission" date="2019-08" db="EMBL/GenBank/DDBJ databases">
        <authorList>
            <person name="Kucharzyk K."/>
            <person name="Murdoch R.W."/>
            <person name="Higgins S."/>
            <person name="Loffler F."/>
        </authorList>
    </citation>
    <scope>NUCLEOTIDE SEQUENCE</scope>
</reference>
<comment type="caution">
    <text evidence="7">The sequence shown here is derived from an EMBL/GenBank/DDBJ whole genome shotgun (WGS) entry which is preliminary data.</text>
</comment>
<keyword evidence="4 6" id="KW-1133">Transmembrane helix</keyword>
<keyword evidence="3 6" id="KW-0812">Transmembrane</keyword>
<comment type="subcellular location">
    <subcellularLocation>
        <location evidence="1">Cell membrane</location>
        <topology evidence="1">Multi-pass membrane protein</topology>
    </subcellularLocation>
</comment>
<feature type="transmembrane region" description="Helical" evidence="6">
    <location>
        <begin position="21"/>
        <end position="42"/>
    </location>
</feature>
<feature type="transmembrane region" description="Helical" evidence="6">
    <location>
        <begin position="294"/>
        <end position="316"/>
    </location>
</feature>
<evidence type="ECO:0000256" key="1">
    <source>
        <dbReference type="ARBA" id="ARBA00004651"/>
    </source>
</evidence>
<feature type="transmembrane region" description="Helical" evidence="6">
    <location>
        <begin position="214"/>
        <end position="230"/>
    </location>
</feature>
<dbReference type="AlphaFoldDB" id="A0A644SJI5"/>
<feature type="transmembrane region" description="Helical" evidence="6">
    <location>
        <begin position="250"/>
        <end position="273"/>
    </location>
</feature>
<dbReference type="EMBL" id="VSSQ01000001">
    <property type="protein sequence ID" value="MPL54845.1"/>
    <property type="molecule type" value="Genomic_DNA"/>
</dbReference>
<evidence type="ECO:0000256" key="6">
    <source>
        <dbReference type="SAM" id="Phobius"/>
    </source>
</evidence>
<feature type="transmembrane region" description="Helical" evidence="6">
    <location>
        <begin position="86"/>
        <end position="106"/>
    </location>
</feature>
<dbReference type="GO" id="GO:0005886">
    <property type="term" value="C:plasma membrane"/>
    <property type="evidence" value="ECO:0007669"/>
    <property type="project" value="UniProtKB-SubCell"/>
</dbReference>
<gene>
    <name evidence="7" type="ORF">SDC9_00311</name>
</gene>
<feature type="transmembrane region" description="Helical" evidence="6">
    <location>
        <begin position="385"/>
        <end position="405"/>
    </location>
</feature>
<evidence type="ECO:0000256" key="3">
    <source>
        <dbReference type="ARBA" id="ARBA00022692"/>
    </source>
</evidence>
<proteinExistence type="predicted"/>
<dbReference type="PANTHER" id="PTHR30250">
    <property type="entry name" value="PST FAMILY PREDICTED COLANIC ACID TRANSPORTER"/>
    <property type="match status" value="1"/>
</dbReference>
<feature type="transmembrane region" description="Helical" evidence="6">
    <location>
        <begin position="54"/>
        <end position="74"/>
    </location>
</feature>
<organism evidence="7">
    <name type="scientific">bioreactor metagenome</name>
    <dbReference type="NCBI Taxonomy" id="1076179"/>
    <lineage>
        <taxon>unclassified sequences</taxon>
        <taxon>metagenomes</taxon>
        <taxon>ecological metagenomes</taxon>
    </lineage>
</organism>
<evidence type="ECO:0000256" key="4">
    <source>
        <dbReference type="ARBA" id="ARBA00022989"/>
    </source>
</evidence>